<protein>
    <recommendedName>
        <fullName evidence="5">SHSP domain-containing protein</fullName>
    </recommendedName>
</protein>
<evidence type="ECO:0000256" key="1">
    <source>
        <dbReference type="ARBA" id="ARBA00023016"/>
    </source>
</evidence>
<feature type="region of interest" description="Disordered" evidence="4">
    <location>
        <begin position="32"/>
        <end position="52"/>
    </location>
</feature>
<name>A0AAV8R4H1_ENSVE</name>
<evidence type="ECO:0000313" key="7">
    <source>
        <dbReference type="Proteomes" id="UP001222027"/>
    </source>
</evidence>
<evidence type="ECO:0000259" key="5">
    <source>
        <dbReference type="PROSITE" id="PS01031"/>
    </source>
</evidence>
<dbReference type="InterPro" id="IPR008978">
    <property type="entry name" value="HSP20-like_chaperone"/>
</dbReference>
<accession>A0AAV8R4H1</accession>
<evidence type="ECO:0000256" key="4">
    <source>
        <dbReference type="SAM" id="MobiDB-lite"/>
    </source>
</evidence>
<gene>
    <name evidence="6" type="ORF">OPV22_013048</name>
</gene>
<keyword evidence="1" id="KW-0346">Stress response</keyword>
<dbReference type="PANTHER" id="PTHR11527">
    <property type="entry name" value="HEAT-SHOCK PROTEIN 20 FAMILY MEMBER"/>
    <property type="match status" value="1"/>
</dbReference>
<dbReference type="AlphaFoldDB" id="A0AAV8R4H1"/>
<reference evidence="6 7" key="1">
    <citation type="submission" date="2022-12" db="EMBL/GenBank/DDBJ databases">
        <title>Chromosome-scale assembly of the Ensete ventricosum genome.</title>
        <authorList>
            <person name="Dussert Y."/>
            <person name="Stocks J."/>
            <person name="Wendawek A."/>
            <person name="Woldeyes F."/>
            <person name="Nichols R.A."/>
            <person name="Borrell J.S."/>
        </authorList>
    </citation>
    <scope>NUCLEOTIDE SEQUENCE [LARGE SCALE GENOMIC DNA]</scope>
    <source>
        <strain evidence="7">cv. Maze</strain>
        <tissue evidence="6">Seeds</tissue>
    </source>
</reference>
<evidence type="ECO:0000313" key="6">
    <source>
        <dbReference type="EMBL" id="KAJ8491327.1"/>
    </source>
</evidence>
<keyword evidence="7" id="KW-1185">Reference proteome</keyword>
<dbReference type="Pfam" id="PF00011">
    <property type="entry name" value="HSP20"/>
    <property type="match status" value="1"/>
</dbReference>
<dbReference type="Gene3D" id="2.60.40.790">
    <property type="match status" value="1"/>
</dbReference>
<feature type="domain" description="SHSP" evidence="5">
    <location>
        <begin position="47"/>
        <end position="166"/>
    </location>
</feature>
<dbReference type="SUPFAM" id="SSF49764">
    <property type="entry name" value="HSP20-like chaperones"/>
    <property type="match status" value="1"/>
</dbReference>
<dbReference type="CDD" id="cd06464">
    <property type="entry name" value="ACD_sHsps-like"/>
    <property type="match status" value="1"/>
</dbReference>
<feature type="compositionally biased region" description="Basic and acidic residues" evidence="4">
    <location>
        <begin position="35"/>
        <end position="50"/>
    </location>
</feature>
<organism evidence="6 7">
    <name type="scientific">Ensete ventricosum</name>
    <name type="common">Abyssinian banana</name>
    <name type="synonym">Musa ensete</name>
    <dbReference type="NCBI Taxonomy" id="4639"/>
    <lineage>
        <taxon>Eukaryota</taxon>
        <taxon>Viridiplantae</taxon>
        <taxon>Streptophyta</taxon>
        <taxon>Embryophyta</taxon>
        <taxon>Tracheophyta</taxon>
        <taxon>Spermatophyta</taxon>
        <taxon>Magnoliopsida</taxon>
        <taxon>Liliopsida</taxon>
        <taxon>Zingiberales</taxon>
        <taxon>Musaceae</taxon>
        <taxon>Ensete</taxon>
    </lineage>
</organism>
<proteinExistence type="inferred from homology"/>
<dbReference type="EMBL" id="JAQQAF010000004">
    <property type="protein sequence ID" value="KAJ8491327.1"/>
    <property type="molecule type" value="Genomic_DNA"/>
</dbReference>
<sequence length="166" mass="18284">MSLAADSALFDSVVNHLFHLPETLDKLGFPASAARPHDAHRGRNEEERVGHRSAPVDILESHKEYTFVIDVPGLSKSDIQVTVEDETILVIKSSGKRKRDDGEEEGCRYLLLERSAPAKFLRKFRLPEDASSSAITAKCEDGVLTVVVGKIPPPEPKTRTVEVNIA</sequence>
<evidence type="ECO:0000256" key="2">
    <source>
        <dbReference type="PROSITE-ProRule" id="PRU00285"/>
    </source>
</evidence>
<dbReference type="PROSITE" id="PS01031">
    <property type="entry name" value="SHSP"/>
    <property type="match status" value="1"/>
</dbReference>
<comment type="similarity">
    <text evidence="2 3">Belongs to the small heat shock protein (HSP20) family.</text>
</comment>
<dbReference type="InterPro" id="IPR031107">
    <property type="entry name" value="Small_HSP"/>
</dbReference>
<evidence type="ECO:0000256" key="3">
    <source>
        <dbReference type="RuleBase" id="RU003616"/>
    </source>
</evidence>
<dbReference type="InterPro" id="IPR002068">
    <property type="entry name" value="A-crystallin/Hsp20_dom"/>
</dbReference>
<dbReference type="Proteomes" id="UP001222027">
    <property type="component" value="Unassembled WGS sequence"/>
</dbReference>
<comment type="caution">
    <text evidence="6">The sequence shown here is derived from an EMBL/GenBank/DDBJ whole genome shotgun (WGS) entry which is preliminary data.</text>
</comment>